<dbReference type="Proteomes" id="UP000321721">
    <property type="component" value="Unassembled WGS sequence"/>
</dbReference>
<evidence type="ECO:0000313" key="4">
    <source>
        <dbReference type="EMBL" id="TXB66986.1"/>
    </source>
</evidence>
<evidence type="ECO:0000313" key="5">
    <source>
        <dbReference type="Proteomes" id="UP000321721"/>
    </source>
</evidence>
<evidence type="ECO:0000256" key="1">
    <source>
        <dbReference type="ARBA" id="ARBA00022729"/>
    </source>
</evidence>
<evidence type="ECO:0000259" key="3">
    <source>
        <dbReference type="Pfam" id="PF18962"/>
    </source>
</evidence>
<dbReference type="InterPro" id="IPR026444">
    <property type="entry name" value="Secre_tail"/>
</dbReference>
<feature type="domain" description="Secretion system C-terminal sorting" evidence="3">
    <location>
        <begin position="179"/>
        <end position="253"/>
    </location>
</feature>
<comment type="caution">
    <text evidence="4">The sequence shown here is derived from an EMBL/GenBank/DDBJ whole genome shotgun (WGS) entry which is preliminary data.</text>
</comment>
<feature type="signal peptide" evidence="2">
    <location>
        <begin position="1"/>
        <end position="19"/>
    </location>
</feature>
<feature type="chain" id="PRO_5022697597" evidence="2">
    <location>
        <begin position="20"/>
        <end position="255"/>
    </location>
</feature>
<name>A0A5C6RWP9_9FLAO</name>
<dbReference type="NCBIfam" id="TIGR04183">
    <property type="entry name" value="Por_Secre_tail"/>
    <property type="match status" value="1"/>
</dbReference>
<dbReference type="Pfam" id="PF18962">
    <property type="entry name" value="Por_Secre_tail"/>
    <property type="match status" value="1"/>
</dbReference>
<reference evidence="4 5" key="1">
    <citation type="submission" date="2019-08" db="EMBL/GenBank/DDBJ databases">
        <title>Genome of Vicingus serpentipes NCIMB 15042.</title>
        <authorList>
            <person name="Bowman J.P."/>
        </authorList>
    </citation>
    <scope>NUCLEOTIDE SEQUENCE [LARGE SCALE GENOMIC DNA]</scope>
    <source>
        <strain evidence="4 5">NCIMB 15042</strain>
    </source>
</reference>
<sequence length="255" mass="27539">MKKTLLSLISTFAVTLLMAQNCTPDGAFTAVGVYPDSATNMAVAYVGQAYSQTITVIAPADTCVEIIPGFPCTDVPIDSIVVESVTGLPPGFTIMAENFNNLNFQFPGGTTSCMIVQGTAQSGDEGTYPILVSGTSYATVAGLQQSQPYSVDYYFIEVVNPVGIDEVDDLTFSISQNIPNPVKNYTTISYNMPNYGNVSVQIRNILGEMVVNDVISAQEGKNTYRIDATNLSNGLYFYQFSLDNKVVTKKFIVNK</sequence>
<dbReference type="EMBL" id="VOOS01000001">
    <property type="protein sequence ID" value="TXB66986.1"/>
    <property type="molecule type" value="Genomic_DNA"/>
</dbReference>
<dbReference type="RefSeq" id="WP_147098114.1">
    <property type="nucleotide sequence ID" value="NZ_VOOS01000001.1"/>
</dbReference>
<accession>A0A5C6RWP9</accession>
<proteinExistence type="predicted"/>
<protein>
    <submittedName>
        <fullName evidence="4">T9SS type A sorting domain-containing protein</fullName>
    </submittedName>
</protein>
<dbReference type="OrthoDB" id="1407599at2"/>
<keyword evidence="1 2" id="KW-0732">Signal</keyword>
<gene>
    <name evidence="4" type="ORF">FRY74_02035</name>
</gene>
<evidence type="ECO:0000256" key="2">
    <source>
        <dbReference type="SAM" id="SignalP"/>
    </source>
</evidence>
<keyword evidence="5" id="KW-1185">Reference proteome</keyword>
<dbReference type="AlphaFoldDB" id="A0A5C6RWP9"/>
<organism evidence="4 5">
    <name type="scientific">Vicingus serpentipes</name>
    <dbReference type="NCBI Taxonomy" id="1926625"/>
    <lineage>
        <taxon>Bacteria</taxon>
        <taxon>Pseudomonadati</taxon>
        <taxon>Bacteroidota</taxon>
        <taxon>Flavobacteriia</taxon>
        <taxon>Flavobacteriales</taxon>
        <taxon>Vicingaceae</taxon>
        <taxon>Vicingus</taxon>
    </lineage>
</organism>